<dbReference type="PIRSF" id="PIRSF010376">
    <property type="entry name" value="IspE"/>
    <property type="match status" value="1"/>
</dbReference>
<comment type="caution">
    <text evidence="12">The sequence shown here is derived from an EMBL/GenBank/DDBJ whole genome shotgun (WGS) entry which is preliminary data.</text>
</comment>
<evidence type="ECO:0000256" key="8">
    <source>
        <dbReference type="ARBA" id="ARBA00032554"/>
    </source>
</evidence>
<dbReference type="GO" id="GO:0019288">
    <property type="term" value="P:isopentenyl diphosphate biosynthetic process, methylerythritol 4-phosphate pathway"/>
    <property type="evidence" value="ECO:0007669"/>
    <property type="project" value="UniProtKB-UniRule"/>
</dbReference>
<feature type="active site" evidence="9">
    <location>
        <position position="141"/>
    </location>
</feature>
<gene>
    <name evidence="9" type="primary">ispE</name>
    <name evidence="12" type="ORF">NIES80_24510</name>
</gene>
<protein>
    <recommendedName>
        <fullName evidence="3 9">4-diphosphocytidyl-2-C-methyl-D-erythritol kinase</fullName>
        <shortName evidence="9">CMK</shortName>
        <ecNumber evidence="2 9">2.7.1.148</ecNumber>
    </recommendedName>
    <alternativeName>
        <fullName evidence="8 9">4-(cytidine-5'-diphospho)-2-C-methyl-D-erythritol kinase</fullName>
    </alternativeName>
</protein>
<keyword evidence="5 9" id="KW-0547">Nucleotide-binding</keyword>
<feature type="domain" description="GHMP kinase C-terminal" evidence="11">
    <location>
        <begin position="217"/>
        <end position="294"/>
    </location>
</feature>
<dbReference type="InterPro" id="IPR020568">
    <property type="entry name" value="Ribosomal_Su5_D2-typ_SF"/>
</dbReference>
<dbReference type="PANTHER" id="PTHR43527">
    <property type="entry name" value="4-DIPHOSPHOCYTIDYL-2-C-METHYL-D-ERYTHRITOL KINASE, CHLOROPLASTIC"/>
    <property type="match status" value="1"/>
</dbReference>
<evidence type="ECO:0000256" key="1">
    <source>
        <dbReference type="ARBA" id="ARBA00009684"/>
    </source>
</evidence>
<organism evidence="12 13">
    <name type="scientific">Dolichospermum planctonicum</name>
    <dbReference type="NCBI Taxonomy" id="136072"/>
    <lineage>
        <taxon>Bacteria</taxon>
        <taxon>Bacillati</taxon>
        <taxon>Cyanobacteriota</taxon>
        <taxon>Cyanophyceae</taxon>
        <taxon>Nostocales</taxon>
        <taxon>Aphanizomenonaceae</taxon>
        <taxon>Dolichospermum</taxon>
    </lineage>
</organism>
<dbReference type="Gene3D" id="3.30.70.890">
    <property type="entry name" value="GHMP kinase, C-terminal domain"/>
    <property type="match status" value="1"/>
</dbReference>
<dbReference type="InterPro" id="IPR013750">
    <property type="entry name" value="GHMP_kinase_C_dom"/>
</dbReference>
<dbReference type="HAMAP" id="MF_00061">
    <property type="entry name" value="IspE"/>
    <property type="match status" value="1"/>
</dbReference>
<dbReference type="SUPFAM" id="SSF55060">
    <property type="entry name" value="GHMP Kinase, C-terminal domain"/>
    <property type="match status" value="1"/>
</dbReference>
<dbReference type="EC" id="2.7.1.148" evidence="2 9"/>
<dbReference type="UniPathway" id="UPA00056">
    <property type="reaction ID" value="UER00094"/>
</dbReference>
<keyword evidence="9" id="KW-0414">Isoprene biosynthesis</keyword>
<dbReference type="SUPFAM" id="SSF54211">
    <property type="entry name" value="Ribosomal protein S5 domain 2-like"/>
    <property type="match status" value="1"/>
</dbReference>
<sequence length="314" mass="34443">MRSYSLIAPAKINLYLEIIGSRTDGYHELAMILQSIDLSDQIDIQTASTENIRIYCNHPQVPTDQTNLVYKAAELMAKEFPQAFSNFGGVDITIKKKIPVAAGLAGGSTNAAAVLVGIDLLWDLGLTQSELEELGANLGSDVPFCIGGGTAIATGRGEKLSPLQSLDNLHIVLAKYRSLEVSTPWAYKTYRQQFGINYVQDADTFATRASAFHSEAMVKAILHRNTEEIAQKIHNDLEKVVLPAYPQVLQLRELFANQKEVLGTMMSGSGPSVFAIVESQNQGEIVKQRIREAIPDQDLELFVTRTIKHGIKIG</sequence>
<dbReference type="OrthoDB" id="9809438at2"/>
<keyword evidence="4 9" id="KW-0808">Transferase</keyword>
<dbReference type="Proteomes" id="UP000299367">
    <property type="component" value="Unassembled WGS sequence"/>
</dbReference>
<evidence type="ECO:0000313" key="13">
    <source>
        <dbReference type="Proteomes" id="UP000299367"/>
    </source>
</evidence>
<evidence type="ECO:0000256" key="4">
    <source>
        <dbReference type="ARBA" id="ARBA00022679"/>
    </source>
</evidence>
<evidence type="ECO:0000313" key="12">
    <source>
        <dbReference type="EMBL" id="GCL42743.1"/>
    </source>
</evidence>
<evidence type="ECO:0000256" key="6">
    <source>
        <dbReference type="ARBA" id="ARBA00022777"/>
    </source>
</evidence>
<dbReference type="InterPro" id="IPR004424">
    <property type="entry name" value="IspE"/>
</dbReference>
<dbReference type="GO" id="GO:0050515">
    <property type="term" value="F:4-(cytidine 5'-diphospho)-2-C-methyl-D-erythritol kinase activity"/>
    <property type="evidence" value="ECO:0007669"/>
    <property type="project" value="UniProtKB-UniRule"/>
</dbReference>
<comment type="function">
    <text evidence="9">Catalyzes the phosphorylation of the position 2 hydroxy group of 4-diphosphocytidyl-2C-methyl-D-erythritol.</text>
</comment>
<comment type="similarity">
    <text evidence="1 9">Belongs to the GHMP kinase family. IspE subfamily.</text>
</comment>
<dbReference type="Pfam" id="PF00288">
    <property type="entry name" value="GHMP_kinases_N"/>
    <property type="match status" value="1"/>
</dbReference>
<name>A0A480AGC6_9CYAN</name>
<dbReference type="AlphaFoldDB" id="A0A480AGC6"/>
<dbReference type="InterPro" id="IPR006204">
    <property type="entry name" value="GHMP_kinase_N_dom"/>
</dbReference>
<dbReference type="Gene3D" id="3.30.230.10">
    <property type="match status" value="1"/>
</dbReference>
<dbReference type="EMBL" id="BJCF01000026">
    <property type="protein sequence ID" value="GCL42743.1"/>
    <property type="molecule type" value="Genomic_DNA"/>
</dbReference>
<reference evidence="13" key="1">
    <citation type="submission" date="2019-02" db="EMBL/GenBank/DDBJ databases">
        <title>Draft genome sequence of Dolichospermum planctonicum NIES-80.</title>
        <authorList>
            <person name="Yamaguchi H."/>
            <person name="Suzuki S."/>
            <person name="Kawachi M."/>
        </authorList>
    </citation>
    <scope>NUCLEOTIDE SEQUENCE [LARGE SCALE GENOMIC DNA]</scope>
    <source>
        <strain evidence="13">NIES-80</strain>
    </source>
</reference>
<feature type="domain" description="GHMP kinase N-terminal" evidence="10">
    <location>
        <begin position="67"/>
        <end position="149"/>
    </location>
</feature>
<feature type="binding site" evidence="9">
    <location>
        <begin position="99"/>
        <end position="109"/>
    </location>
    <ligand>
        <name>ATP</name>
        <dbReference type="ChEBI" id="CHEBI:30616"/>
    </ligand>
</feature>
<feature type="active site" evidence="9">
    <location>
        <position position="11"/>
    </location>
</feature>
<proteinExistence type="inferred from homology"/>
<comment type="catalytic activity">
    <reaction evidence="9">
        <text>4-CDP-2-C-methyl-D-erythritol + ATP = 4-CDP-2-C-methyl-D-erythritol 2-phosphate + ADP + H(+)</text>
        <dbReference type="Rhea" id="RHEA:18437"/>
        <dbReference type="ChEBI" id="CHEBI:15378"/>
        <dbReference type="ChEBI" id="CHEBI:30616"/>
        <dbReference type="ChEBI" id="CHEBI:57823"/>
        <dbReference type="ChEBI" id="CHEBI:57919"/>
        <dbReference type="ChEBI" id="CHEBI:456216"/>
        <dbReference type="EC" id="2.7.1.148"/>
    </reaction>
</comment>
<evidence type="ECO:0000259" key="10">
    <source>
        <dbReference type="Pfam" id="PF00288"/>
    </source>
</evidence>
<dbReference type="Pfam" id="PF08544">
    <property type="entry name" value="GHMP_kinases_C"/>
    <property type="match status" value="1"/>
</dbReference>
<dbReference type="NCBIfam" id="TIGR00154">
    <property type="entry name" value="ispE"/>
    <property type="match status" value="1"/>
</dbReference>
<evidence type="ECO:0000259" key="11">
    <source>
        <dbReference type="Pfam" id="PF08544"/>
    </source>
</evidence>
<evidence type="ECO:0000256" key="5">
    <source>
        <dbReference type="ARBA" id="ARBA00022741"/>
    </source>
</evidence>
<dbReference type="GO" id="GO:0016114">
    <property type="term" value="P:terpenoid biosynthetic process"/>
    <property type="evidence" value="ECO:0007669"/>
    <property type="project" value="UniProtKB-UniRule"/>
</dbReference>
<dbReference type="RefSeq" id="WP_137908309.1">
    <property type="nucleotide sequence ID" value="NZ_BJCF01000026.1"/>
</dbReference>
<accession>A0A480AGC6</accession>
<dbReference type="InterPro" id="IPR036554">
    <property type="entry name" value="GHMP_kinase_C_sf"/>
</dbReference>
<comment type="pathway">
    <text evidence="9">Isoprenoid biosynthesis; isopentenyl diphosphate biosynthesis via DXP pathway; isopentenyl diphosphate from 1-deoxy-D-xylulose 5-phosphate: step 3/6.</text>
</comment>
<dbReference type="InterPro" id="IPR014721">
    <property type="entry name" value="Ribsml_uS5_D2-typ_fold_subgr"/>
</dbReference>
<dbReference type="PANTHER" id="PTHR43527:SF2">
    <property type="entry name" value="4-DIPHOSPHOCYTIDYL-2-C-METHYL-D-ERYTHRITOL KINASE, CHLOROPLASTIC"/>
    <property type="match status" value="1"/>
</dbReference>
<keyword evidence="6 9" id="KW-0418">Kinase</keyword>
<dbReference type="GO" id="GO:0005524">
    <property type="term" value="F:ATP binding"/>
    <property type="evidence" value="ECO:0007669"/>
    <property type="project" value="UniProtKB-UniRule"/>
</dbReference>
<evidence type="ECO:0000256" key="7">
    <source>
        <dbReference type="ARBA" id="ARBA00022840"/>
    </source>
</evidence>
<evidence type="ECO:0000256" key="9">
    <source>
        <dbReference type="HAMAP-Rule" id="MF_00061"/>
    </source>
</evidence>
<evidence type="ECO:0000256" key="2">
    <source>
        <dbReference type="ARBA" id="ARBA00012052"/>
    </source>
</evidence>
<keyword evidence="7 9" id="KW-0067">ATP-binding</keyword>
<evidence type="ECO:0000256" key="3">
    <source>
        <dbReference type="ARBA" id="ARBA00017473"/>
    </source>
</evidence>